<comment type="caution">
    <text evidence="1">The sequence shown here is derived from an EMBL/GenBank/DDBJ whole genome shotgun (WGS) entry which is preliminary data.</text>
</comment>
<organism evidence="1 2">
    <name type="scientific">Sphingobium xenophagum</name>
    <dbReference type="NCBI Taxonomy" id="121428"/>
    <lineage>
        <taxon>Bacteria</taxon>
        <taxon>Pseudomonadati</taxon>
        <taxon>Pseudomonadota</taxon>
        <taxon>Alphaproteobacteria</taxon>
        <taxon>Sphingomonadales</taxon>
        <taxon>Sphingomonadaceae</taxon>
        <taxon>Sphingobium</taxon>
    </lineage>
</organism>
<reference evidence="1 2" key="1">
    <citation type="submission" date="2014-12" db="EMBL/GenBank/DDBJ databases">
        <title>Whole genome sequencing of Sphingobium xenophagum OW59.</title>
        <authorList>
            <person name="Ohta Y."/>
            <person name="Nishi S."/>
            <person name="Hatada Y."/>
        </authorList>
    </citation>
    <scope>NUCLEOTIDE SEQUENCE [LARGE SCALE GENOMIC DNA]</scope>
    <source>
        <strain evidence="1 2">OW59</strain>
    </source>
</reference>
<name>A0A401J725_SPHXE</name>
<proteinExistence type="predicted"/>
<protein>
    <submittedName>
        <fullName evidence="1">Uncharacterized protein</fullName>
    </submittedName>
</protein>
<gene>
    <name evidence="1" type="ORF">MBESOW_P3620</name>
</gene>
<dbReference type="AlphaFoldDB" id="A0A401J725"/>
<evidence type="ECO:0000313" key="1">
    <source>
        <dbReference type="EMBL" id="GBH32390.1"/>
    </source>
</evidence>
<sequence length="145" mass="16213">MGSQQSRAYKLQLSAEGIHLFLQCHCRLCHLIGDFLPYGTTLFVAVDLLHRCDETELLSELLDPQLDRLGGRNVRHVGTSSTLSRLIGDIVSTAVHSEAIHPSPQVWKLFLSALVHMQGTEDARVIQSFRDMPRKTGRSPHRSEG</sequence>
<accession>A0A401J725</accession>
<dbReference type="EMBL" id="BBQY01000037">
    <property type="protein sequence ID" value="GBH32390.1"/>
    <property type="molecule type" value="Genomic_DNA"/>
</dbReference>
<keyword evidence="2" id="KW-1185">Reference proteome</keyword>
<dbReference type="Proteomes" id="UP000290975">
    <property type="component" value="Unassembled WGS sequence"/>
</dbReference>
<evidence type="ECO:0000313" key="2">
    <source>
        <dbReference type="Proteomes" id="UP000290975"/>
    </source>
</evidence>